<dbReference type="Gene3D" id="3.40.50.450">
    <property type="match status" value="1"/>
</dbReference>
<organism evidence="1 2">
    <name type="scientific">Amycolatopsis albispora</name>
    <dbReference type="NCBI Taxonomy" id="1804986"/>
    <lineage>
        <taxon>Bacteria</taxon>
        <taxon>Bacillati</taxon>
        <taxon>Actinomycetota</taxon>
        <taxon>Actinomycetes</taxon>
        <taxon>Pseudonocardiales</taxon>
        <taxon>Pseudonocardiaceae</taxon>
        <taxon>Amycolatopsis</taxon>
    </lineage>
</organism>
<dbReference type="RefSeq" id="WP_113694089.1">
    <property type="nucleotide sequence ID" value="NZ_CP015163.1"/>
</dbReference>
<name>A0A344L9V7_9PSEU</name>
<evidence type="ECO:0000313" key="1">
    <source>
        <dbReference type="EMBL" id="AXB44831.1"/>
    </source>
</evidence>
<protein>
    <submittedName>
        <fullName evidence="1">Uncharacterized protein</fullName>
    </submittedName>
</protein>
<dbReference type="OrthoDB" id="3231229at2"/>
<dbReference type="AlphaFoldDB" id="A0A344L9V7"/>
<keyword evidence="2" id="KW-1185">Reference proteome</keyword>
<dbReference type="SUPFAM" id="SSF102405">
    <property type="entry name" value="MCP/YpsA-like"/>
    <property type="match status" value="1"/>
</dbReference>
<accession>A0A344L9V7</accession>
<sequence>MTVIGITGHQELPAAARVHALEKITTVLAEAAAPVIGLSSLAKGADQLFAELLLRSGGTLFAVIPSHDYATTFSGAARDTYLRLRAAAKSAVTLEHHHACDAAFEEAGRFVVEHSDLLVAVWDGSPARGTGGTADAVAHAHRLNRPVTVVWPDGLARP</sequence>
<proteinExistence type="predicted"/>
<reference evidence="1 2" key="1">
    <citation type="submission" date="2016-04" db="EMBL/GenBank/DDBJ databases">
        <title>Complete genome sequence and analysis of deep-sea sediment isolate, Amycolatopsis sp. WP1.</title>
        <authorList>
            <person name="Wang H."/>
            <person name="Chen S."/>
            <person name="Wu Q."/>
        </authorList>
    </citation>
    <scope>NUCLEOTIDE SEQUENCE [LARGE SCALE GENOMIC DNA]</scope>
    <source>
        <strain evidence="1 2">WP1</strain>
    </source>
</reference>
<evidence type="ECO:0000313" key="2">
    <source>
        <dbReference type="Proteomes" id="UP000250434"/>
    </source>
</evidence>
<dbReference type="Proteomes" id="UP000250434">
    <property type="component" value="Chromosome"/>
</dbReference>
<dbReference type="KEGG" id="aab:A4R43_21925"/>
<dbReference type="EMBL" id="CP015163">
    <property type="protein sequence ID" value="AXB44831.1"/>
    <property type="molecule type" value="Genomic_DNA"/>
</dbReference>
<gene>
    <name evidence="1" type="ORF">A4R43_21925</name>
</gene>